<dbReference type="Gene3D" id="1.10.287.470">
    <property type="entry name" value="Helix hairpin bin"/>
    <property type="match status" value="1"/>
</dbReference>
<dbReference type="Proteomes" id="UP000070498">
    <property type="component" value="Unassembled WGS sequence"/>
</dbReference>
<dbReference type="NCBIfam" id="TIGR01730">
    <property type="entry name" value="RND_mfp"/>
    <property type="match status" value="1"/>
</dbReference>
<dbReference type="GO" id="GO:1990281">
    <property type="term" value="C:efflux pump complex"/>
    <property type="evidence" value="ECO:0007669"/>
    <property type="project" value="TreeGrafter"/>
</dbReference>
<name>A0A135NY32_9HYPH</name>
<dbReference type="InterPro" id="IPR058792">
    <property type="entry name" value="Beta-barrel_RND_2"/>
</dbReference>
<dbReference type="InterPro" id="IPR006143">
    <property type="entry name" value="RND_pump_MFP"/>
</dbReference>
<dbReference type="Pfam" id="PF25954">
    <property type="entry name" value="Beta-barrel_RND_2"/>
    <property type="match status" value="1"/>
</dbReference>
<dbReference type="RefSeq" id="WP_067650061.1">
    <property type="nucleotide sequence ID" value="NZ_KQ961030.1"/>
</dbReference>
<dbReference type="STRING" id="2052828.ATO67_13840"/>
<dbReference type="InterPro" id="IPR058625">
    <property type="entry name" value="MdtA-like_BSH"/>
</dbReference>
<organism evidence="4 5">
    <name type="scientific">Agrobacterium bohemicum</name>
    <dbReference type="NCBI Taxonomy" id="2052828"/>
    <lineage>
        <taxon>Bacteria</taxon>
        <taxon>Pseudomonadati</taxon>
        <taxon>Pseudomonadota</taxon>
        <taxon>Alphaproteobacteria</taxon>
        <taxon>Hyphomicrobiales</taxon>
        <taxon>Rhizobiaceae</taxon>
        <taxon>Rhizobium/Agrobacterium group</taxon>
        <taxon>Agrobacterium</taxon>
    </lineage>
</organism>
<dbReference type="Gene3D" id="2.40.30.170">
    <property type="match status" value="1"/>
</dbReference>
<gene>
    <name evidence="4" type="ORF">ATO67_13840</name>
</gene>
<dbReference type="SUPFAM" id="SSF111369">
    <property type="entry name" value="HlyD-like secretion proteins"/>
    <property type="match status" value="1"/>
</dbReference>
<evidence type="ECO:0000313" key="5">
    <source>
        <dbReference type="Proteomes" id="UP000070498"/>
    </source>
</evidence>
<protein>
    <submittedName>
        <fullName evidence="4">Uncharacterized protein</fullName>
    </submittedName>
</protein>
<keyword evidence="5" id="KW-1185">Reference proteome</keyword>
<feature type="domain" description="Multidrug resistance protein MdtA-like barrel-sandwich hybrid" evidence="2">
    <location>
        <begin position="75"/>
        <end position="210"/>
    </location>
</feature>
<feature type="domain" description="CusB-like beta-barrel" evidence="3">
    <location>
        <begin position="229"/>
        <end position="291"/>
    </location>
</feature>
<evidence type="ECO:0000259" key="2">
    <source>
        <dbReference type="Pfam" id="PF25917"/>
    </source>
</evidence>
<dbReference type="EMBL" id="LNUW01000038">
    <property type="protein sequence ID" value="KXG84088.1"/>
    <property type="molecule type" value="Genomic_DNA"/>
</dbReference>
<dbReference type="GO" id="GO:0015562">
    <property type="term" value="F:efflux transmembrane transporter activity"/>
    <property type="evidence" value="ECO:0007669"/>
    <property type="project" value="TreeGrafter"/>
</dbReference>
<dbReference type="AlphaFoldDB" id="A0A135NY32"/>
<comment type="similarity">
    <text evidence="1">Belongs to the membrane fusion protein (MFP) (TC 8.A.1) family.</text>
</comment>
<proteinExistence type="inferred from homology"/>
<sequence length="374" mass="39662">MITAVLLGGIYCSVALIGPARGTSVANERLQKVVTAHVRGGTIPFELSPMEVATIQPAVLVERLRVTGELRPSRLVELRAVSGGRITHSNIREGQAVKAGDVLIGFESNDLQAGLKQKEADHEGAIAEMVLAMQSLNRIEQLASKSVASQDQLDKARGEVGARKARLDSLAAQVEIARTALQNAEILAPFDGVISKLSVNQGAQIAADAELLTLVDVSDMEARVLISTQEVTRVAEGQVVDLQVDGIQKQVIRGKVARTSPVVDDGSRSVAVHIRLSGNGYHFKGGMFVHGSILVRQTEDAIAIPVASIRGGDKDAHVFKLVDGILIRQPVSVISRWDDNQMAEVSGLAPGDMIVMAPLAELQPGLVVTVAKVG</sequence>
<reference evidence="4 5" key="1">
    <citation type="submission" date="2015-11" db="EMBL/GenBank/DDBJ databases">
        <title>Draft genome sequence of Agrobacterium sp. R89-1.</title>
        <authorList>
            <person name="Zahradnik J."/>
            <person name="Kyslikova E."/>
            <person name="Palyzova A."/>
            <person name="Kyslik P."/>
        </authorList>
    </citation>
    <scope>NUCLEOTIDE SEQUENCE [LARGE SCALE GENOMIC DNA]</scope>
    <source>
        <strain evidence="4 5">R89-1</strain>
    </source>
</reference>
<evidence type="ECO:0000256" key="1">
    <source>
        <dbReference type="ARBA" id="ARBA00009477"/>
    </source>
</evidence>
<dbReference type="PANTHER" id="PTHR30469:SF15">
    <property type="entry name" value="HLYD FAMILY OF SECRETION PROTEINS"/>
    <property type="match status" value="1"/>
</dbReference>
<dbReference type="Gene3D" id="2.40.420.20">
    <property type="match status" value="1"/>
</dbReference>
<evidence type="ECO:0000313" key="4">
    <source>
        <dbReference type="EMBL" id="KXG84088.1"/>
    </source>
</evidence>
<evidence type="ECO:0000259" key="3">
    <source>
        <dbReference type="Pfam" id="PF25954"/>
    </source>
</evidence>
<dbReference type="Gene3D" id="2.40.50.100">
    <property type="match status" value="1"/>
</dbReference>
<comment type="caution">
    <text evidence="4">The sequence shown here is derived from an EMBL/GenBank/DDBJ whole genome shotgun (WGS) entry which is preliminary data.</text>
</comment>
<accession>A0A135NY32</accession>
<dbReference type="Pfam" id="PF25917">
    <property type="entry name" value="BSH_RND"/>
    <property type="match status" value="1"/>
</dbReference>
<dbReference type="PANTHER" id="PTHR30469">
    <property type="entry name" value="MULTIDRUG RESISTANCE PROTEIN MDTA"/>
    <property type="match status" value="1"/>
</dbReference>